<name>A0A841G337_9ACTN</name>
<reference evidence="1 2" key="1">
    <citation type="submission" date="2020-08" db="EMBL/GenBank/DDBJ databases">
        <title>Genomic Encyclopedia of Type Strains, Phase IV (KMG-IV): sequencing the most valuable type-strain genomes for metagenomic binning, comparative biology and taxonomic classification.</title>
        <authorList>
            <person name="Goeker M."/>
        </authorList>
    </citation>
    <scope>NUCLEOTIDE SEQUENCE [LARGE SCALE GENOMIC DNA]</scope>
    <source>
        <strain evidence="1 2">YIM 65646</strain>
    </source>
</reference>
<evidence type="ECO:0000313" key="2">
    <source>
        <dbReference type="Proteomes" id="UP000548476"/>
    </source>
</evidence>
<comment type="caution">
    <text evidence="1">The sequence shown here is derived from an EMBL/GenBank/DDBJ whole genome shotgun (WGS) entry which is preliminary data.</text>
</comment>
<dbReference type="Proteomes" id="UP000548476">
    <property type="component" value="Unassembled WGS sequence"/>
</dbReference>
<keyword evidence="2" id="KW-1185">Reference proteome</keyword>
<accession>A0A841G337</accession>
<evidence type="ECO:0000313" key="1">
    <source>
        <dbReference type="EMBL" id="MBB6038530.1"/>
    </source>
</evidence>
<gene>
    <name evidence="1" type="ORF">HNR73_006416</name>
</gene>
<dbReference type="RefSeq" id="WP_184791324.1">
    <property type="nucleotide sequence ID" value="NZ_BONT01000069.1"/>
</dbReference>
<organism evidence="1 2">
    <name type="scientific">Phytomonospora endophytica</name>
    <dbReference type="NCBI Taxonomy" id="714109"/>
    <lineage>
        <taxon>Bacteria</taxon>
        <taxon>Bacillati</taxon>
        <taxon>Actinomycetota</taxon>
        <taxon>Actinomycetes</taxon>
        <taxon>Micromonosporales</taxon>
        <taxon>Micromonosporaceae</taxon>
        <taxon>Phytomonospora</taxon>
    </lineage>
</organism>
<dbReference type="EMBL" id="JACHGT010000017">
    <property type="protein sequence ID" value="MBB6038530.1"/>
    <property type="molecule type" value="Genomic_DNA"/>
</dbReference>
<dbReference type="AlphaFoldDB" id="A0A841G337"/>
<protein>
    <submittedName>
        <fullName evidence="1">Uncharacterized protein</fullName>
    </submittedName>
</protein>
<sequence>MVHRRVLVCLPHTACPDKDTAFHAIDTALEPFGEGFPVAPYRLDLPDDPADWHLLPELHEQTPLPADLTWEAVADAQRTIPHRIPADQRVHLDTTGRAFVMSTGNPQGHWEGWTLGGRGHPFLHLHPERPPDTLQLSACPASACPLGPHPDRADAAVAAHIDWAATQHAHTDRAEGAFASCELLTLDGTWLACRTGSSPQRQRHHAALAAYLTGLAGEVFVAAVDCHA</sequence>
<proteinExistence type="predicted"/>